<dbReference type="Pfam" id="PF01551">
    <property type="entry name" value="Peptidase_M23"/>
    <property type="match status" value="1"/>
</dbReference>
<evidence type="ECO:0000256" key="2">
    <source>
        <dbReference type="SAM" id="Phobius"/>
    </source>
</evidence>
<organism evidence="4 5">
    <name type="scientific">Paenibacillus brasilensis</name>
    <dbReference type="NCBI Taxonomy" id="128574"/>
    <lineage>
        <taxon>Bacteria</taxon>
        <taxon>Bacillati</taxon>
        <taxon>Bacillota</taxon>
        <taxon>Bacilli</taxon>
        <taxon>Bacillales</taxon>
        <taxon>Paenibacillaceae</taxon>
        <taxon>Paenibacillus</taxon>
    </lineage>
</organism>
<comment type="caution">
    <text evidence="4">The sequence shown here is derived from an EMBL/GenBank/DDBJ whole genome shotgun (WGS) entry which is preliminary data.</text>
</comment>
<evidence type="ECO:0000313" key="4">
    <source>
        <dbReference type="EMBL" id="MDQ0495564.1"/>
    </source>
</evidence>
<feature type="domain" description="M23ase beta-sheet core" evidence="3">
    <location>
        <begin position="190"/>
        <end position="274"/>
    </location>
</feature>
<feature type="transmembrane region" description="Helical" evidence="2">
    <location>
        <begin position="82"/>
        <end position="100"/>
    </location>
</feature>
<dbReference type="EMBL" id="JAUSWA010000024">
    <property type="protein sequence ID" value="MDQ0495564.1"/>
    <property type="molecule type" value="Genomic_DNA"/>
</dbReference>
<proteinExistence type="predicted"/>
<dbReference type="InterPro" id="IPR011055">
    <property type="entry name" value="Dup_hybrid_motif"/>
</dbReference>
<keyword evidence="2" id="KW-1133">Transmembrane helix</keyword>
<keyword evidence="2" id="KW-0812">Transmembrane</keyword>
<dbReference type="Proteomes" id="UP001242811">
    <property type="component" value="Unassembled WGS sequence"/>
</dbReference>
<sequence length="281" mass="31484">MNKNSGIKQRREERIQQLIAGGQSKPHSSGVYQDRLGNREMKPMPVISANLPRDPETEWKNERQRWHQSFGENRRPSFWTSFWRRTVMATVLFGMVWGLFRWDIPYAVNLRMFIADSLKKDMDFAAARQWYGAYFDGAPSFLPIFGEETEAHKVNAGRKASPPIEGDVTQPFALSLKGVEITPSVTNNGAVAVKSIDAGRVLDISNHPKSGITITIRHTGGITATYGRISRSTLKVNDWVQEGDEVGVLPASRSADEAVTLFFAVQRGDQYIDPTEVVALD</sequence>
<dbReference type="Gene3D" id="2.70.70.10">
    <property type="entry name" value="Glucose Permease (Domain IIA)"/>
    <property type="match status" value="1"/>
</dbReference>
<feature type="region of interest" description="Disordered" evidence="1">
    <location>
        <begin position="1"/>
        <end position="33"/>
    </location>
</feature>
<dbReference type="SUPFAM" id="SSF51261">
    <property type="entry name" value="Duplicated hybrid motif"/>
    <property type="match status" value="1"/>
</dbReference>
<dbReference type="RefSeq" id="WP_152379194.1">
    <property type="nucleotide sequence ID" value="NZ_CP045298.1"/>
</dbReference>
<reference evidence="4 5" key="1">
    <citation type="submission" date="2023-07" db="EMBL/GenBank/DDBJ databases">
        <title>Genomic Encyclopedia of Type Strains, Phase IV (KMG-IV): sequencing the most valuable type-strain genomes for metagenomic binning, comparative biology and taxonomic classification.</title>
        <authorList>
            <person name="Goeker M."/>
        </authorList>
    </citation>
    <scope>NUCLEOTIDE SEQUENCE [LARGE SCALE GENOMIC DNA]</scope>
    <source>
        <strain evidence="4 5">DSM 14914</strain>
    </source>
</reference>
<accession>A0ABU0L3C2</accession>
<keyword evidence="2" id="KW-0472">Membrane</keyword>
<dbReference type="InterPro" id="IPR016047">
    <property type="entry name" value="M23ase_b-sheet_dom"/>
</dbReference>
<keyword evidence="5" id="KW-1185">Reference proteome</keyword>
<evidence type="ECO:0000256" key="1">
    <source>
        <dbReference type="SAM" id="MobiDB-lite"/>
    </source>
</evidence>
<evidence type="ECO:0000259" key="3">
    <source>
        <dbReference type="Pfam" id="PF01551"/>
    </source>
</evidence>
<name>A0ABU0L3C2_9BACL</name>
<gene>
    <name evidence="4" type="ORF">QOZ95_003745</name>
</gene>
<protein>
    <submittedName>
        <fullName evidence="4">Stage IV sporulation protein FA</fullName>
    </submittedName>
</protein>
<evidence type="ECO:0000313" key="5">
    <source>
        <dbReference type="Proteomes" id="UP001242811"/>
    </source>
</evidence>
<dbReference type="CDD" id="cd12797">
    <property type="entry name" value="M23_peptidase"/>
    <property type="match status" value="1"/>
</dbReference>